<keyword evidence="2" id="KW-0472">Membrane</keyword>
<feature type="compositionally biased region" description="Polar residues" evidence="1">
    <location>
        <begin position="28"/>
        <end position="42"/>
    </location>
</feature>
<dbReference type="RefSeq" id="XP_033594598.1">
    <property type="nucleotide sequence ID" value="XM_033732454.1"/>
</dbReference>
<dbReference type="GO" id="GO:0055088">
    <property type="term" value="P:lipid homeostasis"/>
    <property type="evidence" value="ECO:0007669"/>
    <property type="project" value="InterPro"/>
</dbReference>
<feature type="compositionally biased region" description="Basic and acidic residues" evidence="1">
    <location>
        <begin position="174"/>
        <end position="183"/>
    </location>
</feature>
<keyword evidence="2" id="KW-0812">Transmembrane</keyword>
<dbReference type="SMART" id="SM01042">
    <property type="entry name" value="Brr6_like_C_C"/>
    <property type="match status" value="1"/>
</dbReference>
<feature type="region of interest" description="Disordered" evidence="1">
    <location>
        <begin position="168"/>
        <end position="233"/>
    </location>
</feature>
<dbReference type="PANTHER" id="PTHR28136:SF1">
    <property type="entry name" value="NUCLEUS EXPORT PROTEIN BRL1"/>
    <property type="match status" value="1"/>
</dbReference>
<dbReference type="GO" id="GO:0006998">
    <property type="term" value="P:nuclear envelope organization"/>
    <property type="evidence" value="ECO:0007669"/>
    <property type="project" value="InterPro"/>
</dbReference>
<feature type="region of interest" description="Disordered" evidence="1">
    <location>
        <begin position="1"/>
        <end position="154"/>
    </location>
</feature>
<proteinExistence type="predicted"/>
<gene>
    <name evidence="4" type="ORF">BDY17DRAFT_290129</name>
</gene>
<dbReference type="Proteomes" id="UP000799767">
    <property type="component" value="Unassembled WGS sequence"/>
</dbReference>
<name>A0A6A6Q7K7_9PEZI</name>
<dbReference type="Pfam" id="PF10104">
    <property type="entry name" value="Brr6_like_C_C"/>
    <property type="match status" value="1"/>
</dbReference>
<feature type="region of interest" description="Disordered" evidence="1">
    <location>
        <begin position="399"/>
        <end position="460"/>
    </location>
</feature>
<evidence type="ECO:0000313" key="4">
    <source>
        <dbReference type="EMBL" id="KAF2488029.1"/>
    </source>
</evidence>
<feature type="compositionally biased region" description="Basic and acidic residues" evidence="1">
    <location>
        <begin position="142"/>
        <end position="154"/>
    </location>
</feature>
<protein>
    <submittedName>
        <fullName evidence="4">Di-sulfide bridge nucleocytoplasmic transport domain-containing protein</fullName>
    </submittedName>
</protein>
<feature type="transmembrane region" description="Helical" evidence="2">
    <location>
        <begin position="263"/>
        <end position="286"/>
    </location>
</feature>
<dbReference type="GeneID" id="54473456"/>
<evidence type="ECO:0000313" key="5">
    <source>
        <dbReference type="Proteomes" id="UP000799767"/>
    </source>
</evidence>
<feature type="compositionally biased region" description="Polar residues" evidence="1">
    <location>
        <begin position="113"/>
        <end position="134"/>
    </location>
</feature>
<dbReference type="OrthoDB" id="5961at2759"/>
<keyword evidence="5" id="KW-1185">Reference proteome</keyword>
<reference evidence="4" key="1">
    <citation type="journal article" date="2020" name="Stud. Mycol.">
        <title>101 Dothideomycetes genomes: a test case for predicting lifestyles and emergence of pathogens.</title>
        <authorList>
            <person name="Haridas S."/>
            <person name="Albert R."/>
            <person name="Binder M."/>
            <person name="Bloem J."/>
            <person name="Labutti K."/>
            <person name="Salamov A."/>
            <person name="Andreopoulos B."/>
            <person name="Baker S."/>
            <person name="Barry K."/>
            <person name="Bills G."/>
            <person name="Bluhm B."/>
            <person name="Cannon C."/>
            <person name="Castanera R."/>
            <person name="Culley D."/>
            <person name="Daum C."/>
            <person name="Ezra D."/>
            <person name="Gonzalez J."/>
            <person name="Henrissat B."/>
            <person name="Kuo A."/>
            <person name="Liang C."/>
            <person name="Lipzen A."/>
            <person name="Lutzoni F."/>
            <person name="Magnuson J."/>
            <person name="Mondo S."/>
            <person name="Nolan M."/>
            <person name="Ohm R."/>
            <person name="Pangilinan J."/>
            <person name="Park H.-J."/>
            <person name="Ramirez L."/>
            <person name="Alfaro M."/>
            <person name="Sun H."/>
            <person name="Tritt A."/>
            <person name="Yoshinaga Y."/>
            <person name="Zwiers L.-H."/>
            <person name="Turgeon B."/>
            <person name="Goodwin S."/>
            <person name="Spatafora J."/>
            <person name="Crous P."/>
            <person name="Grigoriev I."/>
        </authorList>
    </citation>
    <scope>NUCLEOTIDE SEQUENCE</scope>
    <source>
        <strain evidence="4">CBS 113389</strain>
    </source>
</reference>
<dbReference type="GO" id="GO:0031965">
    <property type="term" value="C:nuclear membrane"/>
    <property type="evidence" value="ECO:0007669"/>
    <property type="project" value="InterPro"/>
</dbReference>
<evidence type="ECO:0000259" key="3">
    <source>
        <dbReference type="SMART" id="SM01042"/>
    </source>
</evidence>
<dbReference type="PANTHER" id="PTHR28136">
    <property type="entry name" value="NUCLEUS EXPORT PROTEIN BRR6"/>
    <property type="match status" value="1"/>
</dbReference>
<dbReference type="AlphaFoldDB" id="A0A6A6Q7K7"/>
<dbReference type="InterPro" id="IPR018767">
    <property type="entry name" value="Brl1/Brr6_dom"/>
</dbReference>
<evidence type="ECO:0000256" key="2">
    <source>
        <dbReference type="SAM" id="Phobius"/>
    </source>
</evidence>
<sequence>MSRYTSETPMDFEFQNGTGPLDGRSPFAQVSANSQRLPQSSPSKKRTHGVFDSPSKARPMGVQPSSPEKRLPPLPAAYNTLFNTPRKPRDDFDDSSAGETPQSVEPKDDSDATPENTNRTRTLLSLQNNRQDTAGAQRRRSPTKDRPAYPRRDSLLFQLATKVKNKMYSPGRGELVRKDHSGAIEKSVARRRKRDVDQRVAKRRRHSMSDSADDHDGSSRSPRKGSKSSEELDDRKPYWVSSLFSFVAQHPTLPNTLSQYAQFLFNVFWLGILAYMTYSFLAAVMGDVDKASKEAMTDVIREIALCKADYERNKCERSTRVPAVEAACEEWHRCMSRDPKKVGRAMVSARTFAQIFNNFVEPISYKAMAFTCILVFGCFAISNLAFGFFRHKMQEFQPAGGYGPPPPTPQRTFSGQDGSFYAGGTPWHQPPPAGLFEPQPSGGFGQIDGQGSPQRRLVYN</sequence>
<evidence type="ECO:0000256" key="1">
    <source>
        <dbReference type="SAM" id="MobiDB-lite"/>
    </source>
</evidence>
<dbReference type="InterPro" id="IPR040202">
    <property type="entry name" value="Brl1/Brr6"/>
</dbReference>
<feature type="domain" description="Brl1/Brr6" evidence="3">
    <location>
        <begin position="257"/>
        <end position="390"/>
    </location>
</feature>
<accession>A0A6A6Q7K7</accession>
<feature type="transmembrane region" description="Helical" evidence="2">
    <location>
        <begin position="367"/>
        <end position="389"/>
    </location>
</feature>
<keyword evidence="2" id="KW-1133">Transmembrane helix</keyword>
<dbReference type="EMBL" id="MU001631">
    <property type="protein sequence ID" value="KAF2488029.1"/>
    <property type="molecule type" value="Genomic_DNA"/>
</dbReference>
<organism evidence="4 5">
    <name type="scientific">Neohortaea acidophila</name>
    <dbReference type="NCBI Taxonomy" id="245834"/>
    <lineage>
        <taxon>Eukaryota</taxon>
        <taxon>Fungi</taxon>
        <taxon>Dikarya</taxon>
        <taxon>Ascomycota</taxon>
        <taxon>Pezizomycotina</taxon>
        <taxon>Dothideomycetes</taxon>
        <taxon>Dothideomycetidae</taxon>
        <taxon>Mycosphaerellales</taxon>
        <taxon>Teratosphaeriaceae</taxon>
        <taxon>Neohortaea</taxon>
    </lineage>
</organism>